<dbReference type="Gene3D" id="3.30.70.20">
    <property type="match status" value="1"/>
</dbReference>
<sequence>MRYREHKALGVRTSLLGFGCMRFPTDEQGVILEDAAVAMLHRALEAGVNYIDTAHFYQNSQNEPFVGRALEGVPRENYYLATKLPTWKVDSVADAQAIFALQQERLKSEYFDFYLLHSLDKKRWERMVELGIVEWCEQLQREGKIRRFGFSFHDDYTVFEQILRYRTWDFCQIQLNYLDTQVQAGMRGYRLAEELRVPLIIMEPVKGGALACLPEDLEAGLAAARPEWSSASWALRWVAGLPNVLTVLSGMSSMEQVEDNLATFETLEPLNGEEQTLLEHTADQLRMRRKNGCTGCEYCMPCPAGVDIPEHFRLWNRMDQCRDGALVWKPWNQTVKPEAKADHCIGCGRCEQLCPQHISIPADLARAKADLDAVPRPN</sequence>
<keyword evidence="1" id="KW-0479">Metal-binding</keyword>
<name>A0ABV1EL64_9FIRM</name>
<dbReference type="Proteomes" id="UP001440599">
    <property type="component" value="Unassembled WGS sequence"/>
</dbReference>
<dbReference type="Gene3D" id="3.20.20.100">
    <property type="entry name" value="NADP-dependent oxidoreductase domain"/>
    <property type="match status" value="1"/>
</dbReference>
<evidence type="ECO:0000256" key="3">
    <source>
        <dbReference type="ARBA" id="ARBA00023014"/>
    </source>
</evidence>
<dbReference type="Pfam" id="PF13187">
    <property type="entry name" value="Fer4_9"/>
    <property type="match status" value="1"/>
</dbReference>
<proteinExistence type="predicted"/>
<dbReference type="InterPro" id="IPR023210">
    <property type="entry name" value="NADP_OxRdtase_dom"/>
</dbReference>
<dbReference type="InterPro" id="IPR017896">
    <property type="entry name" value="4Fe4S_Fe-S-bd"/>
</dbReference>
<protein>
    <submittedName>
        <fullName evidence="5">Aldo/keto reductase</fullName>
    </submittedName>
</protein>
<evidence type="ECO:0000256" key="1">
    <source>
        <dbReference type="ARBA" id="ARBA00022723"/>
    </source>
</evidence>
<dbReference type="InterPro" id="IPR053135">
    <property type="entry name" value="AKR2_Oxidoreductase"/>
</dbReference>
<dbReference type="SUPFAM" id="SSF46548">
    <property type="entry name" value="alpha-helical ferredoxin"/>
    <property type="match status" value="1"/>
</dbReference>
<dbReference type="EMBL" id="JBBMFT010000001">
    <property type="protein sequence ID" value="MEQ2455330.1"/>
    <property type="molecule type" value="Genomic_DNA"/>
</dbReference>
<dbReference type="PANTHER" id="PTHR43312">
    <property type="entry name" value="D-THREO-ALDOSE 1-DEHYDROGENASE"/>
    <property type="match status" value="1"/>
</dbReference>
<gene>
    <name evidence="5" type="ORF">WMO45_02250</name>
</gene>
<accession>A0ABV1EL64</accession>
<keyword evidence="3" id="KW-0411">Iron-sulfur</keyword>
<dbReference type="CDD" id="cd19096">
    <property type="entry name" value="AKR_Fe-S_oxidoreductase"/>
    <property type="match status" value="1"/>
</dbReference>
<dbReference type="InterPro" id="IPR017900">
    <property type="entry name" value="4Fe4S_Fe_S_CS"/>
</dbReference>
<dbReference type="SUPFAM" id="SSF51430">
    <property type="entry name" value="NAD(P)-linked oxidoreductase"/>
    <property type="match status" value="1"/>
</dbReference>
<dbReference type="InterPro" id="IPR036812">
    <property type="entry name" value="NAD(P)_OxRdtase_dom_sf"/>
</dbReference>
<evidence type="ECO:0000259" key="4">
    <source>
        <dbReference type="PROSITE" id="PS51379"/>
    </source>
</evidence>
<comment type="caution">
    <text evidence="5">The sequence shown here is derived from an EMBL/GenBank/DDBJ whole genome shotgun (WGS) entry which is preliminary data.</text>
</comment>
<evidence type="ECO:0000256" key="2">
    <source>
        <dbReference type="ARBA" id="ARBA00023004"/>
    </source>
</evidence>
<reference evidence="5 6" key="1">
    <citation type="submission" date="2024-03" db="EMBL/GenBank/DDBJ databases">
        <title>Human intestinal bacterial collection.</title>
        <authorList>
            <person name="Pauvert C."/>
            <person name="Hitch T.C.A."/>
            <person name="Clavel T."/>
        </authorList>
    </citation>
    <scope>NUCLEOTIDE SEQUENCE [LARGE SCALE GENOMIC DNA]</scope>
    <source>
        <strain evidence="5 6">CLA-AP-H34</strain>
    </source>
</reference>
<feature type="domain" description="4Fe-4S ferredoxin-type" evidence="4">
    <location>
        <begin position="335"/>
        <end position="363"/>
    </location>
</feature>
<keyword evidence="6" id="KW-1185">Reference proteome</keyword>
<organism evidence="5 6">
    <name type="scientific">Flavonifractor hominis</name>
    <dbReference type="NCBI Taxonomy" id="3133178"/>
    <lineage>
        <taxon>Bacteria</taxon>
        <taxon>Bacillati</taxon>
        <taxon>Bacillota</taxon>
        <taxon>Clostridia</taxon>
        <taxon>Eubacteriales</taxon>
        <taxon>Oscillospiraceae</taxon>
        <taxon>Flavonifractor</taxon>
    </lineage>
</organism>
<dbReference type="Pfam" id="PF00248">
    <property type="entry name" value="Aldo_ket_red"/>
    <property type="match status" value="1"/>
</dbReference>
<keyword evidence="2" id="KW-0408">Iron</keyword>
<evidence type="ECO:0000313" key="5">
    <source>
        <dbReference type="EMBL" id="MEQ2455330.1"/>
    </source>
</evidence>
<dbReference type="RefSeq" id="WP_349139030.1">
    <property type="nucleotide sequence ID" value="NZ_JBBMFT010000001.1"/>
</dbReference>
<evidence type="ECO:0000313" key="6">
    <source>
        <dbReference type="Proteomes" id="UP001440599"/>
    </source>
</evidence>
<dbReference type="PANTHER" id="PTHR43312:SF2">
    <property type="entry name" value="OXIDOREDUCTASE"/>
    <property type="match status" value="1"/>
</dbReference>
<dbReference type="PROSITE" id="PS00198">
    <property type="entry name" value="4FE4S_FER_1"/>
    <property type="match status" value="1"/>
</dbReference>
<dbReference type="PROSITE" id="PS51379">
    <property type="entry name" value="4FE4S_FER_2"/>
    <property type="match status" value="1"/>
</dbReference>